<name>A0A6J6REP9_9ZZZZ</name>
<sequence>MPLSIGDKFGPYEFVSPIGAGGMGEVCKAQDTSLVRTVAIKALPEHVAAREELRLGFEREARAVASLNHPHIREMVANGVTVASRHRRVSTTLRQSVKEFTEYRRLLLLVC</sequence>
<dbReference type="InterPro" id="IPR017441">
    <property type="entry name" value="Protein_kinase_ATP_BS"/>
</dbReference>
<dbReference type="InterPro" id="IPR000719">
    <property type="entry name" value="Prot_kinase_dom"/>
</dbReference>
<dbReference type="PROSITE" id="PS00107">
    <property type="entry name" value="PROTEIN_KINASE_ATP"/>
    <property type="match status" value="1"/>
</dbReference>
<evidence type="ECO:0000256" key="4">
    <source>
        <dbReference type="ARBA" id="ARBA00022840"/>
    </source>
</evidence>
<dbReference type="GO" id="GO:0004674">
    <property type="term" value="F:protein serine/threonine kinase activity"/>
    <property type="evidence" value="ECO:0007669"/>
    <property type="project" value="TreeGrafter"/>
</dbReference>
<organism evidence="6">
    <name type="scientific">freshwater metagenome</name>
    <dbReference type="NCBI Taxonomy" id="449393"/>
    <lineage>
        <taxon>unclassified sequences</taxon>
        <taxon>metagenomes</taxon>
        <taxon>ecological metagenomes</taxon>
    </lineage>
</organism>
<feature type="domain" description="Protein kinase" evidence="5">
    <location>
        <begin position="12"/>
        <end position="111"/>
    </location>
</feature>
<keyword evidence="1" id="KW-0808">Transferase</keyword>
<dbReference type="InterPro" id="IPR011009">
    <property type="entry name" value="Kinase-like_dom_sf"/>
</dbReference>
<evidence type="ECO:0000256" key="3">
    <source>
        <dbReference type="ARBA" id="ARBA00022777"/>
    </source>
</evidence>
<evidence type="ECO:0000259" key="5">
    <source>
        <dbReference type="PROSITE" id="PS50011"/>
    </source>
</evidence>
<evidence type="ECO:0000256" key="2">
    <source>
        <dbReference type="ARBA" id="ARBA00022741"/>
    </source>
</evidence>
<evidence type="ECO:0000313" key="6">
    <source>
        <dbReference type="EMBL" id="CAB4721516.1"/>
    </source>
</evidence>
<dbReference type="Gene3D" id="3.30.200.20">
    <property type="entry name" value="Phosphorylase Kinase, domain 1"/>
    <property type="match status" value="1"/>
</dbReference>
<gene>
    <name evidence="6" type="ORF">UFOPK2655_01361</name>
</gene>
<dbReference type="AlphaFoldDB" id="A0A6J6REP9"/>
<keyword evidence="2" id="KW-0547">Nucleotide-binding</keyword>
<accession>A0A6J6REP9</accession>
<keyword evidence="3" id="KW-0418">Kinase</keyword>
<dbReference type="GO" id="GO:0005524">
    <property type="term" value="F:ATP binding"/>
    <property type="evidence" value="ECO:0007669"/>
    <property type="project" value="UniProtKB-KW"/>
</dbReference>
<dbReference type="EMBL" id="CAEZYE010000116">
    <property type="protein sequence ID" value="CAB4721516.1"/>
    <property type="molecule type" value="Genomic_DNA"/>
</dbReference>
<dbReference type="PANTHER" id="PTHR43289:SF6">
    <property type="entry name" value="SERINE_THREONINE-PROTEIN KINASE NEKL-3"/>
    <property type="match status" value="1"/>
</dbReference>
<keyword evidence="4" id="KW-0067">ATP-binding</keyword>
<dbReference type="PROSITE" id="PS50011">
    <property type="entry name" value="PROTEIN_KINASE_DOM"/>
    <property type="match status" value="1"/>
</dbReference>
<proteinExistence type="predicted"/>
<evidence type="ECO:0000256" key="1">
    <source>
        <dbReference type="ARBA" id="ARBA00022679"/>
    </source>
</evidence>
<dbReference type="PANTHER" id="PTHR43289">
    <property type="entry name" value="MITOGEN-ACTIVATED PROTEIN KINASE KINASE KINASE 20-RELATED"/>
    <property type="match status" value="1"/>
</dbReference>
<reference evidence="6" key="1">
    <citation type="submission" date="2020-05" db="EMBL/GenBank/DDBJ databases">
        <authorList>
            <person name="Chiriac C."/>
            <person name="Salcher M."/>
            <person name="Ghai R."/>
            <person name="Kavagutti S V."/>
        </authorList>
    </citation>
    <scope>NUCLEOTIDE SEQUENCE</scope>
</reference>
<dbReference type="SUPFAM" id="SSF56112">
    <property type="entry name" value="Protein kinase-like (PK-like)"/>
    <property type="match status" value="1"/>
</dbReference>
<protein>
    <submittedName>
        <fullName evidence="6">Unannotated protein</fullName>
    </submittedName>
</protein>